<comment type="cofactor">
    <cofactor evidence="6">
        <name>Zn(2+)</name>
        <dbReference type="ChEBI" id="CHEBI:29105"/>
    </cofactor>
    <text evidence="6">Binds 1 zinc ion per subunit.</text>
</comment>
<dbReference type="RefSeq" id="WP_200235224.1">
    <property type="nucleotide sequence ID" value="NZ_NRRV01000011.1"/>
</dbReference>
<evidence type="ECO:0000256" key="6">
    <source>
        <dbReference type="RuleBase" id="RU003983"/>
    </source>
</evidence>
<evidence type="ECO:0000313" key="8">
    <source>
        <dbReference type="EMBL" id="MBK1630411.1"/>
    </source>
</evidence>
<gene>
    <name evidence="8" type="ORF">CKO31_06545</name>
</gene>
<evidence type="ECO:0000256" key="5">
    <source>
        <dbReference type="ARBA" id="ARBA00023049"/>
    </source>
</evidence>
<sequence length="281" mass="30118">MPSKPHPSASLARRPRAFLSALALTACVGALSGCDESPTGRKQVTLVPDAQMTALGEQSFEQLLKSQPLSDNPRLRRYVGCVAQALVDALPQPHGEWSIAVFDDPTPNAFALPGGKIGVHTGMLQVARTPDQLAAVIGHEIGHVLAEHANERLTQELAVQGGLMLVDLFAEEPGSFEHEAFRQALGLGAQYGLLLPYSRTHEREADRIGRDLMAKAGFDPRASVQLWQNMAAAGGGQPLAFLSTHPSHDNRMEELAAEMDQAVALYEEARAAGQKPGCRPP</sequence>
<comment type="similarity">
    <text evidence="6">Belongs to the peptidase M48 family.</text>
</comment>
<keyword evidence="3 6" id="KW-0378">Hydrolase</keyword>
<feature type="domain" description="Peptidase M48" evidence="7">
    <location>
        <begin position="76"/>
        <end position="257"/>
    </location>
</feature>
<dbReference type="PANTHER" id="PTHR22726">
    <property type="entry name" value="METALLOENDOPEPTIDASE OMA1"/>
    <property type="match status" value="1"/>
</dbReference>
<evidence type="ECO:0000256" key="4">
    <source>
        <dbReference type="ARBA" id="ARBA00022833"/>
    </source>
</evidence>
<name>A0ABS1CES1_9GAMM</name>
<dbReference type="CDD" id="cd07331">
    <property type="entry name" value="M48C_Oma1_like"/>
    <property type="match status" value="1"/>
</dbReference>
<reference evidence="8 9" key="1">
    <citation type="journal article" date="2020" name="Microorganisms">
        <title>Osmotic Adaptation and Compatible Solute Biosynthesis of Phototrophic Bacteria as Revealed from Genome Analyses.</title>
        <authorList>
            <person name="Imhoff J.F."/>
            <person name="Rahn T."/>
            <person name="Kunzel S."/>
            <person name="Keller A."/>
            <person name="Neulinger S.C."/>
        </authorList>
    </citation>
    <scope>NUCLEOTIDE SEQUENCE [LARGE SCALE GENOMIC DNA]</scope>
    <source>
        <strain evidence="8 9">DSM 6210</strain>
    </source>
</reference>
<evidence type="ECO:0000313" key="9">
    <source>
        <dbReference type="Proteomes" id="UP000748752"/>
    </source>
</evidence>
<evidence type="ECO:0000256" key="1">
    <source>
        <dbReference type="ARBA" id="ARBA00022670"/>
    </source>
</evidence>
<dbReference type="EMBL" id="NRRV01000011">
    <property type="protein sequence ID" value="MBK1630411.1"/>
    <property type="molecule type" value="Genomic_DNA"/>
</dbReference>
<keyword evidence="9" id="KW-1185">Reference proteome</keyword>
<evidence type="ECO:0000256" key="3">
    <source>
        <dbReference type="ARBA" id="ARBA00022801"/>
    </source>
</evidence>
<accession>A0ABS1CES1</accession>
<dbReference type="InterPro" id="IPR001915">
    <property type="entry name" value="Peptidase_M48"/>
</dbReference>
<comment type="caution">
    <text evidence="8">The sequence shown here is derived from an EMBL/GenBank/DDBJ whole genome shotgun (WGS) entry which is preliminary data.</text>
</comment>
<keyword evidence="5 6" id="KW-0482">Metalloprotease</keyword>
<protein>
    <submittedName>
        <fullName evidence="8">Peptidase</fullName>
    </submittedName>
</protein>
<dbReference type="PROSITE" id="PS51257">
    <property type="entry name" value="PROKAR_LIPOPROTEIN"/>
    <property type="match status" value="1"/>
</dbReference>
<keyword evidence="4 6" id="KW-0862">Zinc</keyword>
<proteinExistence type="inferred from homology"/>
<dbReference type="Gene3D" id="3.30.2010.10">
    <property type="entry name" value="Metalloproteases ('zincins'), catalytic domain"/>
    <property type="match status" value="1"/>
</dbReference>
<keyword evidence="2" id="KW-0479">Metal-binding</keyword>
<evidence type="ECO:0000256" key="2">
    <source>
        <dbReference type="ARBA" id="ARBA00022723"/>
    </source>
</evidence>
<organism evidence="8 9">
    <name type="scientific">Thiohalocapsa halophila</name>
    <dbReference type="NCBI Taxonomy" id="69359"/>
    <lineage>
        <taxon>Bacteria</taxon>
        <taxon>Pseudomonadati</taxon>
        <taxon>Pseudomonadota</taxon>
        <taxon>Gammaproteobacteria</taxon>
        <taxon>Chromatiales</taxon>
        <taxon>Chromatiaceae</taxon>
        <taxon>Thiohalocapsa</taxon>
    </lineage>
</organism>
<dbReference type="Proteomes" id="UP000748752">
    <property type="component" value="Unassembled WGS sequence"/>
</dbReference>
<dbReference type="PANTHER" id="PTHR22726:SF24">
    <property type="entry name" value="M48 FAMILY METALLOPEPTIDASE"/>
    <property type="match status" value="1"/>
</dbReference>
<evidence type="ECO:0000259" key="7">
    <source>
        <dbReference type="Pfam" id="PF01435"/>
    </source>
</evidence>
<dbReference type="Pfam" id="PF01435">
    <property type="entry name" value="Peptidase_M48"/>
    <property type="match status" value="1"/>
</dbReference>
<keyword evidence="1 6" id="KW-0645">Protease</keyword>
<dbReference type="InterPro" id="IPR051156">
    <property type="entry name" value="Mito/Outer_Membr_Metalloprot"/>
</dbReference>